<dbReference type="KEGG" id="rbi:RB2501_11752"/>
<proteinExistence type="predicted"/>
<reference evidence="1 2" key="1">
    <citation type="journal article" date="2009" name="J. Bacteriol.">
        <title>Complete genome sequence of Robiginitalea biformata HTCC2501.</title>
        <authorList>
            <person name="Oh H.M."/>
            <person name="Giovannoni S.J."/>
            <person name="Lee K."/>
            <person name="Ferriera S."/>
            <person name="Johnson J."/>
            <person name="Cho J.C."/>
        </authorList>
    </citation>
    <scope>NUCLEOTIDE SEQUENCE [LARGE SCALE GENOMIC DNA]</scope>
    <source>
        <strain evidence="2">ATCC BAA-864 / HTCC2501 / KCTC 12146</strain>
    </source>
</reference>
<dbReference type="AlphaFoldDB" id="A4CMV7"/>
<name>A4CMV7_ROBBH</name>
<dbReference type="HOGENOM" id="CLU_2957792_0_0_10"/>
<organism evidence="1 2">
    <name type="scientific">Robiginitalea biformata (strain ATCC BAA-864 / DSM 15991 / KCTC 12146 / HTCC2501)</name>
    <dbReference type="NCBI Taxonomy" id="313596"/>
    <lineage>
        <taxon>Bacteria</taxon>
        <taxon>Pseudomonadati</taxon>
        <taxon>Bacteroidota</taxon>
        <taxon>Flavobacteriia</taxon>
        <taxon>Flavobacteriales</taxon>
        <taxon>Flavobacteriaceae</taxon>
        <taxon>Robiginitalea</taxon>
    </lineage>
</organism>
<gene>
    <name evidence="1" type="ordered locus">RB2501_11752</name>
</gene>
<keyword evidence="2" id="KW-1185">Reference proteome</keyword>
<dbReference type="STRING" id="313596.RB2501_11752"/>
<sequence length="59" mass="6598">MSASEKMANCIIGKRPSRDFRTVNYYYFWAMKIKPTIYLVAANAPAAGVTSNPEDDGKH</sequence>
<dbReference type="EMBL" id="CP001712">
    <property type="protein sequence ID" value="EAR14999.1"/>
    <property type="molecule type" value="Genomic_DNA"/>
</dbReference>
<evidence type="ECO:0000313" key="2">
    <source>
        <dbReference type="Proteomes" id="UP000009049"/>
    </source>
</evidence>
<evidence type="ECO:0000313" key="1">
    <source>
        <dbReference type="EMBL" id="EAR14999.1"/>
    </source>
</evidence>
<accession>A4CMV7</accession>
<dbReference type="Proteomes" id="UP000009049">
    <property type="component" value="Chromosome"/>
</dbReference>
<protein>
    <submittedName>
        <fullName evidence="1">Uncharacterized protein</fullName>
    </submittedName>
</protein>